<name>A0A0A9HHW4_ARUDO</name>
<organism evidence="1">
    <name type="scientific">Arundo donax</name>
    <name type="common">Giant reed</name>
    <name type="synonym">Donax arundinaceus</name>
    <dbReference type="NCBI Taxonomy" id="35708"/>
    <lineage>
        <taxon>Eukaryota</taxon>
        <taxon>Viridiplantae</taxon>
        <taxon>Streptophyta</taxon>
        <taxon>Embryophyta</taxon>
        <taxon>Tracheophyta</taxon>
        <taxon>Spermatophyta</taxon>
        <taxon>Magnoliopsida</taxon>
        <taxon>Liliopsida</taxon>
        <taxon>Poales</taxon>
        <taxon>Poaceae</taxon>
        <taxon>PACMAD clade</taxon>
        <taxon>Arundinoideae</taxon>
        <taxon>Arundineae</taxon>
        <taxon>Arundo</taxon>
    </lineage>
</organism>
<protein>
    <submittedName>
        <fullName evidence="1">Uncharacterized protein</fullName>
    </submittedName>
</protein>
<accession>A0A0A9HHW4</accession>
<reference evidence="1" key="1">
    <citation type="submission" date="2014-09" db="EMBL/GenBank/DDBJ databases">
        <authorList>
            <person name="Magalhaes I.L.F."/>
            <person name="Oliveira U."/>
            <person name="Santos F.R."/>
            <person name="Vidigal T.H.D.A."/>
            <person name="Brescovit A.D."/>
            <person name="Santos A.J."/>
        </authorList>
    </citation>
    <scope>NUCLEOTIDE SEQUENCE</scope>
    <source>
        <tissue evidence="1">Shoot tissue taken approximately 20 cm above the soil surface</tissue>
    </source>
</reference>
<dbReference type="AlphaFoldDB" id="A0A0A9HHW4"/>
<proteinExistence type="predicted"/>
<dbReference type="EMBL" id="GBRH01165413">
    <property type="protein sequence ID" value="JAE32483.1"/>
    <property type="molecule type" value="Transcribed_RNA"/>
</dbReference>
<reference evidence="1" key="2">
    <citation type="journal article" date="2015" name="Data Brief">
        <title>Shoot transcriptome of the giant reed, Arundo donax.</title>
        <authorList>
            <person name="Barrero R.A."/>
            <person name="Guerrero F.D."/>
            <person name="Moolhuijzen P."/>
            <person name="Goolsby J.A."/>
            <person name="Tidwell J."/>
            <person name="Bellgard S.E."/>
            <person name="Bellgard M.I."/>
        </authorList>
    </citation>
    <scope>NUCLEOTIDE SEQUENCE</scope>
    <source>
        <tissue evidence="1">Shoot tissue taken approximately 20 cm above the soil surface</tissue>
    </source>
</reference>
<evidence type="ECO:0000313" key="1">
    <source>
        <dbReference type="EMBL" id="JAE32483.1"/>
    </source>
</evidence>
<sequence>MIMTHHIVKRKTMRADCPTASKMNICILNMRQ</sequence>